<organism evidence="4 5">
    <name type="scientific">Ferrimonas marina</name>
    <dbReference type="NCBI Taxonomy" id="299255"/>
    <lineage>
        <taxon>Bacteria</taxon>
        <taxon>Pseudomonadati</taxon>
        <taxon>Pseudomonadota</taxon>
        <taxon>Gammaproteobacteria</taxon>
        <taxon>Alteromonadales</taxon>
        <taxon>Ferrimonadaceae</taxon>
        <taxon>Ferrimonas</taxon>
    </lineage>
</organism>
<dbReference type="SUPFAM" id="SSF49899">
    <property type="entry name" value="Concanavalin A-like lectins/glucanases"/>
    <property type="match status" value="1"/>
</dbReference>
<evidence type="ECO:0000259" key="3">
    <source>
        <dbReference type="PROSITE" id="PS51762"/>
    </source>
</evidence>
<dbReference type="Pfam" id="PF00722">
    <property type="entry name" value="Glyco_hydro_16"/>
    <property type="match status" value="1"/>
</dbReference>
<dbReference type="InterPro" id="IPR050546">
    <property type="entry name" value="Glycosyl_Hydrlase_16"/>
</dbReference>
<accession>A0A1M5YU54</accession>
<evidence type="ECO:0000256" key="1">
    <source>
        <dbReference type="ARBA" id="ARBA00006865"/>
    </source>
</evidence>
<feature type="domain" description="GH16" evidence="3">
    <location>
        <begin position="40"/>
        <end position="280"/>
    </location>
</feature>
<dbReference type="CDD" id="cd08023">
    <property type="entry name" value="GH16_laminarinase_like"/>
    <property type="match status" value="1"/>
</dbReference>
<gene>
    <name evidence="4" type="ORF">SAMN02745129_4395</name>
</gene>
<sequence>MRKGEMRLLKGKTGVGLAALLSVLAGPAALAADYRLVWSEEFEGSTLDESKWSYQLGDGCDINLCGWGNNELQHYRADNVTVADGLLTITALPSDEPDVPYTSGRIRSLNKADFRYGRIEARIKLPAGQGLWPAFWMLPTDEQYGGWAASGEIDIMEAVNLTAAGGNAVHGTLHYGGSWPENQYTGKEYSPPDSVVEQFHVYRVDWQPGEIRWYVDDVLYQTQTQWHSGNGPYPAPFDQRFHLLLNLAVGGNWPGAPDDATEFPAQMQVDYVRVYQNPNQADRPSSPIH</sequence>
<feature type="signal peptide" evidence="2">
    <location>
        <begin position="1"/>
        <end position="31"/>
    </location>
</feature>
<dbReference type="STRING" id="299255.SAMN02745129_4395"/>
<feature type="chain" id="PRO_5013223274" evidence="2">
    <location>
        <begin position="32"/>
        <end position="289"/>
    </location>
</feature>
<dbReference type="Proteomes" id="UP000184268">
    <property type="component" value="Unassembled WGS sequence"/>
</dbReference>
<evidence type="ECO:0000313" key="4">
    <source>
        <dbReference type="EMBL" id="SHI15123.1"/>
    </source>
</evidence>
<proteinExistence type="inferred from homology"/>
<dbReference type="Gene3D" id="2.60.120.200">
    <property type="match status" value="1"/>
</dbReference>
<evidence type="ECO:0000256" key="2">
    <source>
        <dbReference type="SAM" id="SignalP"/>
    </source>
</evidence>
<dbReference type="AlphaFoldDB" id="A0A1M5YU54"/>
<keyword evidence="5" id="KW-1185">Reference proteome</keyword>
<comment type="similarity">
    <text evidence="1">Belongs to the glycosyl hydrolase 16 family.</text>
</comment>
<dbReference type="PANTHER" id="PTHR10963:SF55">
    <property type="entry name" value="GLYCOSIDE HYDROLASE FAMILY 16 PROTEIN"/>
    <property type="match status" value="1"/>
</dbReference>
<dbReference type="InterPro" id="IPR013320">
    <property type="entry name" value="ConA-like_dom_sf"/>
</dbReference>
<dbReference type="PANTHER" id="PTHR10963">
    <property type="entry name" value="GLYCOSYL HYDROLASE-RELATED"/>
    <property type="match status" value="1"/>
</dbReference>
<reference evidence="4 5" key="1">
    <citation type="submission" date="2016-11" db="EMBL/GenBank/DDBJ databases">
        <authorList>
            <person name="Jaros S."/>
            <person name="Januszkiewicz K."/>
            <person name="Wedrychowicz H."/>
        </authorList>
    </citation>
    <scope>NUCLEOTIDE SEQUENCE [LARGE SCALE GENOMIC DNA]</scope>
    <source>
        <strain evidence="4 5">DSM 16917</strain>
    </source>
</reference>
<dbReference type="InterPro" id="IPR000757">
    <property type="entry name" value="Beta-glucanase-like"/>
</dbReference>
<dbReference type="GO" id="GO:0005975">
    <property type="term" value="P:carbohydrate metabolic process"/>
    <property type="evidence" value="ECO:0007669"/>
    <property type="project" value="InterPro"/>
</dbReference>
<protein>
    <submittedName>
        <fullName evidence="4">Beta-glucanase, GH16 family</fullName>
    </submittedName>
</protein>
<evidence type="ECO:0000313" key="5">
    <source>
        <dbReference type="Proteomes" id="UP000184268"/>
    </source>
</evidence>
<dbReference type="GO" id="GO:0004553">
    <property type="term" value="F:hydrolase activity, hydrolyzing O-glycosyl compounds"/>
    <property type="evidence" value="ECO:0007669"/>
    <property type="project" value="InterPro"/>
</dbReference>
<keyword evidence="2" id="KW-0732">Signal</keyword>
<dbReference type="PROSITE" id="PS51762">
    <property type="entry name" value="GH16_2"/>
    <property type="match status" value="1"/>
</dbReference>
<name>A0A1M5YU54_9GAMM</name>
<dbReference type="EMBL" id="FQXG01000008">
    <property type="protein sequence ID" value="SHI15123.1"/>
    <property type="molecule type" value="Genomic_DNA"/>
</dbReference>